<dbReference type="EC" id="5.4.99.5" evidence="6"/>
<evidence type="ECO:0000259" key="23">
    <source>
        <dbReference type="PROSITE" id="PS51671"/>
    </source>
</evidence>
<keyword evidence="15" id="KW-0511">Multifunctional enzyme</keyword>
<evidence type="ECO:0000256" key="10">
    <source>
        <dbReference type="ARBA" id="ARBA00022605"/>
    </source>
</evidence>
<dbReference type="Gene3D" id="1.20.59.10">
    <property type="entry name" value="Chorismate mutase"/>
    <property type="match status" value="1"/>
</dbReference>
<dbReference type="PROSITE" id="PS00857">
    <property type="entry name" value="PREPHENATE_DEHYDR_1"/>
    <property type="match status" value="1"/>
</dbReference>
<dbReference type="CDD" id="cd04905">
    <property type="entry name" value="ACT_CM-PDT"/>
    <property type="match status" value="1"/>
</dbReference>
<evidence type="ECO:0000256" key="7">
    <source>
        <dbReference type="ARBA" id="ARBA00013147"/>
    </source>
</evidence>
<dbReference type="InterPro" id="IPR036263">
    <property type="entry name" value="Chorismate_II_sf"/>
</dbReference>
<evidence type="ECO:0000256" key="17">
    <source>
        <dbReference type="ARBA" id="ARBA00031520"/>
    </source>
</evidence>
<dbReference type="InterPro" id="IPR001086">
    <property type="entry name" value="Preph_deHydtase"/>
</dbReference>
<dbReference type="PROSITE" id="PS51671">
    <property type="entry name" value="ACT"/>
    <property type="match status" value="1"/>
</dbReference>
<evidence type="ECO:0000256" key="6">
    <source>
        <dbReference type="ARBA" id="ARBA00012404"/>
    </source>
</evidence>
<dbReference type="Pfam" id="PF00800">
    <property type="entry name" value="PDT"/>
    <property type="match status" value="1"/>
</dbReference>
<dbReference type="PANTHER" id="PTHR21022:SF19">
    <property type="entry name" value="PREPHENATE DEHYDRATASE-RELATED"/>
    <property type="match status" value="1"/>
</dbReference>
<feature type="domain" description="ACT" evidence="23">
    <location>
        <begin position="304"/>
        <end position="381"/>
    </location>
</feature>
<accession>A0A9W6MNS6</accession>
<evidence type="ECO:0000256" key="1">
    <source>
        <dbReference type="ARBA" id="ARBA00000824"/>
    </source>
</evidence>
<keyword evidence="12" id="KW-0584">Phenylalanine biosynthesis</keyword>
<dbReference type="InterPro" id="IPR002701">
    <property type="entry name" value="CM_II_prokaryot"/>
</dbReference>
<comment type="caution">
    <text evidence="24">The sequence shown here is derived from an EMBL/GenBank/DDBJ whole genome shotgun (WGS) entry which is preliminary data.</text>
</comment>
<dbReference type="SMART" id="SM00830">
    <property type="entry name" value="CM_2"/>
    <property type="match status" value="1"/>
</dbReference>
<dbReference type="Proteomes" id="UP001143486">
    <property type="component" value="Unassembled WGS sequence"/>
</dbReference>
<proteinExistence type="predicted"/>
<evidence type="ECO:0000313" key="25">
    <source>
        <dbReference type="Proteomes" id="UP001143486"/>
    </source>
</evidence>
<comment type="pathway">
    <text evidence="5">Metabolic intermediate biosynthesis; prephenate biosynthesis; prephenate from chorismate: step 1/1.</text>
</comment>
<evidence type="ECO:0000256" key="15">
    <source>
        <dbReference type="ARBA" id="ARBA00023268"/>
    </source>
</evidence>
<evidence type="ECO:0000256" key="4">
    <source>
        <dbReference type="ARBA" id="ARBA00004741"/>
    </source>
</evidence>
<dbReference type="InterPro" id="IPR008242">
    <property type="entry name" value="Chor_mutase/pphenate_deHydtase"/>
</dbReference>
<gene>
    <name evidence="24" type="ORF">GCM10017621_19160</name>
</gene>
<dbReference type="Pfam" id="PF01842">
    <property type="entry name" value="ACT"/>
    <property type="match status" value="1"/>
</dbReference>
<evidence type="ECO:0000259" key="22">
    <source>
        <dbReference type="PROSITE" id="PS51171"/>
    </source>
</evidence>
<dbReference type="AlphaFoldDB" id="A0A9W6MNS6"/>
<dbReference type="CDD" id="cd13631">
    <property type="entry name" value="PBP2_Ct-PDT_like"/>
    <property type="match status" value="1"/>
</dbReference>
<reference evidence="24" key="2">
    <citation type="submission" date="2023-01" db="EMBL/GenBank/DDBJ databases">
        <authorList>
            <person name="Sun Q."/>
            <person name="Evtushenko L."/>
        </authorList>
    </citation>
    <scope>NUCLEOTIDE SEQUENCE</scope>
    <source>
        <strain evidence="24">VKM B-1513</strain>
    </source>
</reference>
<dbReference type="PROSITE" id="PS51168">
    <property type="entry name" value="CHORISMATE_MUT_2"/>
    <property type="match status" value="1"/>
</dbReference>
<dbReference type="GO" id="GO:0004106">
    <property type="term" value="F:chorismate mutase activity"/>
    <property type="evidence" value="ECO:0007669"/>
    <property type="project" value="UniProtKB-EC"/>
</dbReference>
<evidence type="ECO:0000256" key="19">
    <source>
        <dbReference type="PIRSR" id="PIRSR001500-1"/>
    </source>
</evidence>
<keyword evidence="9" id="KW-0963">Cytoplasm</keyword>
<dbReference type="GO" id="GO:0004664">
    <property type="term" value="F:prephenate dehydratase activity"/>
    <property type="evidence" value="ECO:0007669"/>
    <property type="project" value="UniProtKB-EC"/>
</dbReference>
<evidence type="ECO:0000256" key="13">
    <source>
        <dbReference type="ARBA" id="ARBA00023235"/>
    </source>
</evidence>
<dbReference type="PIRSF" id="PIRSF001500">
    <property type="entry name" value="Chor_mut_pdt_Ppr"/>
    <property type="match status" value="1"/>
</dbReference>
<dbReference type="PROSITE" id="PS51171">
    <property type="entry name" value="PREPHENATE_DEHYDR_3"/>
    <property type="match status" value="1"/>
</dbReference>
<dbReference type="SUPFAM" id="SSF53850">
    <property type="entry name" value="Periplasmic binding protein-like II"/>
    <property type="match status" value="1"/>
</dbReference>
<feature type="binding site" evidence="19">
    <location>
        <position position="36"/>
    </location>
    <ligand>
        <name>substrate</name>
    </ligand>
</feature>
<dbReference type="InterPro" id="IPR002912">
    <property type="entry name" value="ACT_dom"/>
</dbReference>
<evidence type="ECO:0000256" key="11">
    <source>
        <dbReference type="ARBA" id="ARBA00023141"/>
    </source>
</evidence>
<comment type="catalytic activity">
    <reaction evidence="18">
        <text>prephenate + H(+) = 3-phenylpyruvate + CO2 + H2O</text>
        <dbReference type="Rhea" id="RHEA:21648"/>
        <dbReference type="ChEBI" id="CHEBI:15377"/>
        <dbReference type="ChEBI" id="CHEBI:15378"/>
        <dbReference type="ChEBI" id="CHEBI:16526"/>
        <dbReference type="ChEBI" id="CHEBI:18005"/>
        <dbReference type="ChEBI" id="CHEBI:29934"/>
        <dbReference type="EC" id="4.2.1.51"/>
    </reaction>
</comment>
<evidence type="ECO:0000256" key="8">
    <source>
        <dbReference type="ARBA" id="ARBA00014401"/>
    </source>
</evidence>
<keyword evidence="11" id="KW-0057">Aromatic amino acid biosynthesis</keyword>
<dbReference type="NCBIfam" id="NF008865">
    <property type="entry name" value="PRK11898.1"/>
    <property type="match status" value="1"/>
</dbReference>
<name>A0A9W6MNS6_9PROT</name>
<dbReference type="SUPFAM" id="SSF48600">
    <property type="entry name" value="Chorismate mutase II"/>
    <property type="match status" value="1"/>
</dbReference>
<feature type="domain" description="Chorismate mutase" evidence="21">
    <location>
        <begin position="9"/>
        <end position="100"/>
    </location>
</feature>
<keyword evidence="25" id="KW-1185">Reference proteome</keyword>
<feature type="binding site" evidence="19">
    <location>
        <position position="19"/>
    </location>
    <ligand>
        <name>substrate</name>
    </ligand>
</feature>
<evidence type="ECO:0000256" key="14">
    <source>
        <dbReference type="ARBA" id="ARBA00023239"/>
    </source>
</evidence>
<evidence type="ECO:0000256" key="9">
    <source>
        <dbReference type="ARBA" id="ARBA00022490"/>
    </source>
</evidence>
<keyword evidence="10" id="KW-0028">Amino-acid biosynthesis</keyword>
<dbReference type="SUPFAM" id="SSF55021">
    <property type="entry name" value="ACT-like"/>
    <property type="match status" value="1"/>
</dbReference>
<organism evidence="24 25">
    <name type="scientific">Maricaulis virginensis</name>
    <dbReference type="NCBI Taxonomy" id="144022"/>
    <lineage>
        <taxon>Bacteria</taxon>
        <taxon>Pseudomonadati</taxon>
        <taxon>Pseudomonadota</taxon>
        <taxon>Alphaproteobacteria</taxon>
        <taxon>Maricaulales</taxon>
        <taxon>Maricaulaceae</taxon>
        <taxon>Maricaulis</taxon>
    </lineage>
</organism>
<comment type="subcellular location">
    <subcellularLocation>
        <location evidence="3">Cytoplasm</location>
    </subcellularLocation>
</comment>
<evidence type="ECO:0000256" key="12">
    <source>
        <dbReference type="ARBA" id="ARBA00023222"/>
    </source>
</evidence>
<dbReference type="GO" id="GO:0009094">
    <property type="term" value="P:L-phenylalanine biosynthetic process"/>
    <property type="evidence" value="ECO:0007669"/>
    <property type="project" value="UniProtKB-KW"/>
</dbReference>
<dbReference type="Pfam" id="PF01817">
    <property type="entry name" value="CM_2"/>
    <property type="match status" value="1"/>
</dbReference>
<evidence type="ECO:0000256" key="5">
    <source>
        <dbReference type="ARBA" id="ARBA00004817"/>
    </source>
</evidence>
<dbReference type="GO" id="GO:0005737">
    <property type="term" value="C:cytoplasm"/>
    <property type="evidence" value="ECO:0007669"/>
    <property type="project" value="UniProtKB-SubCell"/>
</dbReference>
<evidence type="ECO:0000259" key="21">
    <source>
        <dbReference type="PROSITE" id="PS51168"/>
    </source>
</evidence>
<reference evidence="24" key="1">
    <citation type="journal article" date="2014" name="Int. J. Syst. Evol. Microbiol.">
        <title>Complete genome sequence of Corynebacterium casei LMG S-19264T (=DSM 44701T), isolated from a smear-ripened cheese.</title>
        <authorList>
            <consortium name="US DOE Joint Genome Institute (JGI-PGF)"/>
            <person name="Walter F."/>
            <person name="Albersmeier A."/>
            <person name="Kalinowski J."/>
            <person name="Ruckert C."/>
        </authorList>
    </citation>
    <scope>NUCLEOTIDE SEQUENCE</scope>
    <source>
        <strain evidence="24">VKM B-1513</strain>
    </source>
</reference>
<evidence type="ECO:0000256" key="16">
    <source>
        <dbReference type="ARBA" id="ARBA00031175"/>
    </source>
</evidence>
<evidence type="ECO:0000256" key="18">
    <source>
        <dbReference type="ARBA" id="ARBA00047848"/>
    </source>
</evidence>
<dbReference type="GO" id="GO:0046417">
    <property type="term" value="P:chorismate metabolic process"/>
    <property type="evidence" value="ECO:0007669"/>
    <property type="project" value="InterPro"/>
</dbReference>
<evidence type="ECO:0000256" key="3">
    <source>
        <dbReference type="ARBA" id="ARBA00004496"/>
    </source>
</evidence>
<feature type="domain" description="Prephenate dehydratase" evidence="22">
    <location>
        <begin position="112"/>
        <end position="290"/>
    </location>
</feature>
<evidence type="ECO:0000256" key="2">
    <source>
        <dbReference type="ARBA" id="ARBA00002364"/>
    </source>
</evidence>
<dbReference type="Gene3D" id="3.40.190.10">
    <property type="entry name" value="Periplasmic binding protein-like II"/>
    <property type="match status" value="2"/>
</dbReference>
<feature type="site" description="Essential for prephenate dehydratase activity" evidence="20">
    <location>
        <position position="283"/>
    </location>
</feature>
<protein>
    <recommendedName>
        <fullName evidence="8">Bifunctional chorismate mutase/prephenate dehydratase</fullName>
        <ecNumber evidence="7">4.2.1.51</ecNumber>
        <ecNumber evidence="6">5.4.99.5</ecNumber>
    </recommendedName>
    <alternativeName>
        <fullName evidence="17">Chorismate mutase-prephenate dehydratase</fullName>
    </alternativeName>
    <alternativeName>
        <fullName evidence="16">p-protein</fullName>
    </alternativeName>
</protein>
<feature type="binding site" evidence="19">
    <location>
        <position position="96"/>
    </location>
    <ligand>
        <name>substrate</name>
    </ligand>
</feature>
<sequence length="392" mass="43747">MREKEGETVTTTKSRDEIRAEISQIDGQLIDTIARRQELVDEIQAAKAASGQPVRDREREQAVLRDALARAKALGLPPELVESLFQALFEVSIRRQRQRFDSMRNEDLNEATVAYLGGPGSYSHIAAQKVFERRNATVVPSPKRDFVSIFRSVENAEVDYGVVPIENTTTGSINEVYDILINSRTQIIGEFLLRVDHCLVGKASGQGRISRVFGHPQALAQCRRYIASHPELETHMAASTTRALERLLEDDDTAAAVAGEDAARLFGMDILARGIGDHEQNITRFIVIARKAKLPTREVECKTSMMFTTRDTPGCLVDALTGFRDQGVNIVKLESRPIAGNPWEEMFIMDVEGHVEDERVRQAMSVIEEHTREIKLLGCYAADAIDRVTVAE</sequence>
<evidence type="ECO:0000313" key="24">
    <source>
        <dbReference type="EMBL" id="GLK52408.1"/>
    </source>
</evidence>
<feature type="binding site" evidence="19">
    <location>
        <position position="47"/>
    </location>
    <ligand>
        <name>substrate</name>
    </ligand>
</feature>
<dbReference type="EC" id="4.2.1.51" evidence="7"/>
<feature type="binding site" evidence="19">
    <location>
        <position position="92"/>
    </location>
    <ligand>
        <name>substrate</name>
    </ligand>
</feature>
<keyword evidence="14" id="KW-0456">Lyase</keyword>
<dbReference type="Gene3D" id="3.30.70.260">
    <property type="match status" value="1"/>
</dbReference>
<comment type="catalytic activity">
    <reaction evidence="1">
        <text>chorismate = prephenate</text>
        <dbReference type="Rhea" id="RHEA:13897"/>
        <dbReference type="ChEBI" id="CHEBI:29748"/>
        <dbReference type="ChEBI" id="CHEBI:29934"/>
        <dbReference type="EC" id="5.4.99.5"/>
    </reaction>
</comment>
<dbReference type="PANTHER" id="PTHR21022">
    <property type="entry name" value="PREPHENATE DEHYDRATASE P PROTEIN"/>
    <property type="match status" value="1"/>
</dbReference>
<dbReference type="InterPro" id="IPR036979">
    <property type="entry name" value="CM_dom_sf"/>
</dbReference>
<evidence type="ECO:0000256" key="20">
    <source>
        <dbReference type="PIRSR" id="PIRSR001500-2"/>
    </source>
</evidence>
<comment type="function">
    <text evidence="2">Catalyzes the Claisen rearrangement of chorismate to prephenate and the decarboxylation/dehydration of prephenate to phenylpyruvate.</text>
</comment>
<feature type="binding site" evidence="19">
    <location>
        <position position="60"/>
    </location>
    <ligand>
        <name>substrate</name>
    </ligand>
</feature>
<feature type="binding site" evidence="19">
    <location>
        <position position="56"/>
    </location>
    <ligand>
        <name>substrate</name>
    </ligand>
</feature>
<comment type="pathway">
    <text evidence="4">Amino-acid biosynthesis; L-phenylalanine biosynthesis; phenylpyruvate from prephenate: step 1/1.</text>
</comment>
<dbReference type="InterPro" id="IPR045865">
    <property type="entry name" value="ACT-like_dom_sf"/>
</dbReference>
<dbReference type="InterPro" id="IPR018528">
    <property type="entry name" value="Preph_deHydtase_CS"/>
</dbReference>
<keyword evidence="13" id="KW-0413">Isomerase</keyword>
<dbReference type="EMBL" id="BSFE01000004">
    <property type="protein sequence ID" value="GLK52408.1"/>
    <property type="molecule type" value="Genomic_DNA"/>
</dbReference>